<dbReference type="Gene3D" id="3.40.50.720">
    <property type="entry name" value="NAD(P)-binding Rossmann-like Domain"/>
    <property type="match status" value="1"/>
</dbReference>
<reference evidence="7 8" key="1">
    <citation type="journal article" date="2018" name="Mycol. Prog.">
        <title>Coniella lustricola, a new species from submerged detritus.</title>
        <authorList>
            <person name="Raudabaugh D.B."/>
            <person name="Iturriaga T."/>
            <person name="Carver A."/>
            <person name="Mondo S."/>
            <person name="Pangilinan J."/>
            <person name="Lipzen A."/>
            <person name="He G."/>
            <person name="Amirebrahimi M."/>
            <person name="Grigoriev I.V."/>
            <person name="Miller A.N."/>
        </authorList>
    </citation>
    <scope>NUCLEOTIDE SEQUENCE [LARGE SCALE GENOMIC DNA]</scope>
    <source>
        <strain evidence="7 8">B22-T-1</strain>
    </source>
</reference>
<evidence type="ECO:0000313" key="8">
    <source>
        <dbReference type="Proteomes" id="UP000241462"/>
    </source>
</evidence>
<dbReference type="InterPro" id="IPR036291">
    <property type="entry name" value="NAD(P)-bd_dom_sf"/>
</dbReference>
<evidence type="ECO:0000256" key="4">
    <source>
        <dbReference type="RuleBase" id="RU000363"/>
    </source>
</evidence>
<dbReference type="InterPro" id="IPR020904">
    <property type="entry name" value="Sc_DH/Rdtase_CS"/>
</dbReference>
<name>A0A2T2ZRR5_9PEZI</name>
<evidence type="ECO:0000313" key="7">
    <source>
        <dbReference type="EMBL" id="PSR73834.1"/>
    </source>
</evidence>
<protein>
    <recommendedName>
        <fullName evidence="6">Ketoreductase domain-containing protein</fullName>
    </recommendedName>
</protein>
<dbReference type="Proteomes" id="UP000241462">
    <property type="component" value="Unassembled WGS sequence"/>
</dbReference>
<dbReference type="InterPro" id="IPR002347">
    <property type="entry name" value="SDR_fam"/>
</dbReference>
<gene>
    <name evidence="7" type="ORF">BD289DRAFT_419526</name>
</gene>
<dbReference type="GO" id="GO:0016616">
    <property type="term" value="F:oxidoreductase activity, acting on the CH-OH group of donors, NAD or NADP as acceptor"/>
    <property type="evidence" value="ECO:0007669"/>
    <property type="project" value="TreeGrafter"/>
</dbReference>
<evidence type="ECO:0000259" key="6">
    <source>
        <dbReference type="SMART" id="SM00822"/>
    </source>
</evidence>
<dbReference type="SUPFAM" id="SSF51735">
    <property type="entry name" value="NAD(P)-binding Rossmann-fold domains"/>
    <property type="match status" value="1"/>
</dbReference>
<dbReference type="PROSITE" id="PS00061">
    <property type="entry name" value="ADH_SHORT"/>
    <property type="match status" value="1"/>
</dbReference>
<keyword evidence="2" id="KW-0521">NADP</keyword>
<keyword evidence="8" id="KW-1185">Reference proteome</keyword>
<comment type="similarity">
    <text evidence="1 4">Belongs to the short-chain dehydrogenases/reductases (SDR) family.</text>
</comment>
<dbReference type="InParanoid" id="A0A2T2ZRR5"/>
<dbReference type="SMART" id="SM00822">
    <property type="entry name" value="PKS_KR"/>
    <property type="match status" value="1"/>
</dbReference>
<evidence type="ECO:0000256" key="1">
    <source>
        <dbReference type="ARBA" id="ARBA00006484"/>
    </source>
</evidence>
<dbReference type="AlphaFoldDB" id="A0A2T2ZRR5"/>
<dbReference type="InterPro" id="IPR057326">
    <property type="entry name" value="KR_dom"/>
</dbReference>
<proteinExistence type="inferred from homology"/>
<feature type="domain" description="Ketoreductase" evidence="6">
    <location>
        <begin position="48"/>
        <end position="245"/>
    </location>
</feature>
<dbReference type="PRINTS" id="PR00080">
    <property type="entry name" value="SDRFAMILY"/>
</dbReference>
<evidence type="ECO:0000256" key="3">
    <source>
        <dbReference type="ARBA" id="ARBA00023002"/>
    </source>
</evidence>
<dbReference type="PRINTS" id="PR00081">
    <property type="entry name" value="GDHRDH"/>
</dbReference>
<dbReference type="PANTHER" id="PTHR42760">
    <property type="entry name" value="SHORT-CHAIN DEHYDROGENASES/REDUCTASES FAMILY MEMBER"/>
    <property type="match status" value="1"/>
</dbReference>
<feature type="region of interest" description="Disordered" evidence="5">
    <location>
        <begin position="26"/>
        <end position="48"/>
    </location>
</feature>
<evidence type="ECO:0000256" key="5">
    <source>
        <dbReference type="SAM" id="MobiDB-lite"/>
    </source>
</evidence>
<dbReference type="PANTHER" id="PTHR42760:SF37">
    <property type="entry name" value="CLAVALDEHYDE DEHYDROGENASE"/>
    <property type="match status" value="1"/>
</dbReference>
<feature type="compositionally biased region" description="Low complexity" evidence="5">
    <location>
        <begin position="32"/>
        <end position="45"/>
    </location>
</feature>
<dbReference type="EMBL" id="KZ678951">
    <property type="protein sequence ID" value="PSR73834.1"/>
    <property type="molecule type" value="Genomic_DNA"/>
</dbReference>
<organism evidence="7 8">
    <name type="scientific">Coniella lustricola</name>
    <dbReference type="NCBI Taxonomy" id="2025994"/>
    <lineage>
        <taxon>Eukaryota</taxon>
        <taxon>Fungi</taxon>
        <taxon>Dikarya</taxon>
        <taxon>Ascomycota</taxon>
        <taxon>Pezizomycotina</taxon>
        <taxon>Sordariomycetes</taxon>
        <taxon>Sordariomycetidae</taxon>
        <taxon>Diaporthales</taxon>
        <taxon>Schizoparmaceae</taxon>
        <taxon>Coniella</taxon>
    </lineage>
</organism>
<accession>A0A2T2ZRR5</accession>
<keyword evidence="3" id="KW-0560">Oxidoreductase</keyword>
<dbReference type="OrthoDB" id="1933717at2759"/>
<dbReference type="Pfam" id="PF00106">
    <property type="entry name" value="adh_short"/>
    <property type="match status" value="1"/>
</dbReference>
<sequence length="313" mass="34340">MSTVTVNQDEWRDFLPNVHDTYPFIDPAKEIPSTSSSSSPSNNTSRGRSVLITGASKGIGLLTATRFATAGFTRIALAARSPLDAAVAAVKQAAHEAGHTDPPPHVLALHVDVCSADSLRAAAEKKNNNNNNTGGGLDVLVNNAGYLERWARIDESDPLEWWRTWEVNVHGVYLACKYFLPLVLRSELKTVVNVSSVGALAARPTSSAYATTKFAVCRLTEFLHNDHSRRGLVAIAVHPGAVKTELAQGMPEHMHAVLIDEPALPADAMLWLVRERRPWLSGRMVSCNWNFEELEARKQEIVDQDLLKFKMAL</sequence>
<dbReference type="STRING" id="2025994.A0A2T2ZRR5"/>
<dbReference type="CDD" id="cd05233">
    <property type="entry name" value="SDR_c"/>
    <property type="match status" value="1"/>
</dbReference>
<evidence type="ECO:0000256" key="2">
    <source>
        <dbReference type="ARBA" id="ARBA00022857"/>
    </source>
</evidence>